<evidence type="ECO:0000256" key="2">
    <source>
        <dbReference type="ARBA" id="ARBA00005417"/>
    </source>
</evidence>
<dbReference type="SMART" id="SM00382">
    <property type="entry name" value="AAA"/>
    <property type="match status" value="1"/>
</dbReference>
<feature type="domain" description="ABC transporter" evidence="10">
    <location>
        <begin position="8"/>
        <end position="257"/>
    </location>
</feature>
<evidence type="ECO:0000256" key="6">
    <source>
        <dbReference type="ARBA" id="ARBA00022741"/>
    </source>
</evidence>
<dbReference type="GO" id="GO:0005886">
    <property type="term" value="C:plasma membrane"/>
    <property type="evidence" value="ECO:0007669"/>
    <property type="project" value="UniProtKB-SubCell"/>
</dbReference>
<dbReference type="RefSeq" id="WP_244272637.1">
    <property type="nucleotide sequence ID" value="NZ_FOHU01000003.1"/>
</dbReference>
<dbReference type="GO" id="GO:0016887">
    <property type="term" value="F:ATP hydrolysis activity"/>
    <property type="evidence" value="ECO:0007669"/>
    <property type="project" value="InterPro"/>
</dbReference>
<evidence type="ECO:0000313" key="11">
    <source>
        <dbReference type="EMBL" id="SES96002.1"/>
    </source>
</evidence>
<dbReference type="PROSITE" id="PS50893">
    <property type="entry name" value="ABC_TRANSPORTER_2"/>
    <property type="match status" value="1"/>
</dbReference>
<dbReference type="PROSITE" id="PS00211">
    <property type="entry name" value="ABC_TRANSPORTER_1"/>
    <property type="match status" value="1"/>
</dbReference>
<dbReference type="GO" id="GO:0005524">
    <property type="term" value="F:ATP binding"/>
    <property type="evidence" value="ECO:0007669"/>
    <property type="project" value="UniProtKB-KW"/>
</dbReference>
<keyword evidence="8" id="KW-1278">Translocase</keyword>
<evidence type="ECO:0000256" key="3">
    <source>
        <dbReference type="ARBA" id="ARBA00022448"/>
    </source>
</evidence>
<keyword evidence="7 11" id="KW-0067">ATP-binding</keyword>
<dbReference type="InterPro" id="IPR003593">
    <property type="entry name" value="AAA+_ATPase"/>
</dbReference>
<dbReference type="GO" id="GO:0015833">
    <property type="term" value="P:peptide transport"/>
    <property type="evidence" value="ECO:0007669"/>
    <property type="project" value="InterPro"/>
</dbReference>
<dbReference type="STRING" id="426128.SAMN05660297_01014"/>
<keyword evidence="12" id="KW-1185">Reference proteome</keyword>
<dbReference type="InterPro" id="IPR003439">
    <property type="entry name" value="ABC_transporter-like_ATP-bd"/>
</dbReference>
<evidence type="ECO:0000256" key="4">
    <source>
        <dbReference type="ARBA" id="ARBA00022475"/>
    </source>
</evidence>
<comment type="subcellular location">
    <subcellularLocation>
        <location evidence="1">Cell membrane</location>
        <topology evidence="1">Peripheral membrane protein</topology>
    </subcellularLocation>
</comment>
<accession>A0A1I0ANW6</accession>
<evidence type="ECO:0000256" key="8">
    <source>
        <dbReference type="ARBA" id="ARBA00022967"/>
    </source>
</evidence>
<dbReference type="InterPro" id="IPR027417">
    <property type="entry name" value="P-loop_NTPase"/>
</dbReference>
<dbReference type="Pfam" id="PF08352">
    <property type="entry name" value="oligo_HPY"/>
    <property type="match status" value="1"/>
</dbReference>
<dbReference type="Gene3D" id="3.40.50.300">
    <property type="entry name" value="P-loop containing nucleotide triphosphate hydrolases"/>
    <property type="match status" value="1"/>
</dbReference>
<keyword evidence="3" id="KW-0813">Transport</keyword>
<dbReference type="PANTHER" id="PTHR43297:SF14">
    <property type="entry name" value="ATPASE AAA-TYPE CORE DOMAIN-CONTAINING PROTEIN"/>
    <property type="match status" value="1"/>
</dbReference>
<comment type="similarity">
    <text evidence="2">Belongs to the ABC transporter superfamily.</text>
</comment>
<keyword evidence="6" id="KW-0547">Nucleotide-binding</keyword>
<sequence>MSKKEKLLEIKDLTIHYVTDDGTVRAVENMSLEIGKGETLGLVGETGAGKTTTALGIMQLIPNPPGKIISGEIIYEGENLIGKSPAELRKIRGNNISMIFQDPMTSLNPVMTVGEQIAEVIKLHQKVNATEAVLKAQEMLETVGIPGERHKEYPHQFSGGMRQRVVIAIALACNPNLLIADEPTTALDVTIQAQVLTLMKKLKEEFETSMIMITHDLGIVAEICDKVAIMYAGNVVEYTDVESLFTSPKHPYTIGLFNSIPNIEEDMEALQPIKGLMPDPTDLPSGCPFHPRCPKATAVCSERQPAPIEVAEGHFVSCHLFEK</sequence>
<keyword evidence="5" id="KW-0997">Cell inner membrane</keyword>
<dbReference type="AlphaFoldDB" id="A0A1I0ANW6"/>
<dbReference type="PANTHER" id="PTHR43297">
    <property type="entry name" value="OLIGOPEPTIDE TRANSPORT ATP-BINDING PROTEIN APPD"/>
    <property type="match status" value="1"/>
</dbReference>
<name>A0A1I0ANW6_9FIRM</name>
<evidence type="ECO:0000256" key="7">
    <source>
        <dbReference type="ARBA" id="ARBA00022840"/>
    </source>
</evidence>
<dbReference type="FunFam" id="3.40.50.300:FF:000016">
    <property type="entry name" value="Oligopeptide ABC transporter ATP-binding component"/>
    <property type="match status" value="1"/>
</dbReference>
<dbReference type="SUPFAM" id="SSF52540">
    <property type="entry name" value="P-loop containing nucleoside triphosphate hydrolases"/>
    <property type="match status" value="1"/>
</dbReference>
<gene>
    <name evidence="11" type="ORF">SAMN05660297_01014</name>
</gene>
<dbReference type="NCBIfam" id="TIGR01727">
    <property type="entry name" value="oligo_HPY"/>
    <property type="match status" value="1"/>
</dbReference>
<dbReference type="Proteomes" id="UP000199568">
    <property type="component" value="Unassembled WGS sequence"/>
</dbReference>
<dbReference type="InterPro" id="IPR017871">
    <property type="entry name" value="ABC_transporter-like_CS"/>
</dbReference>
<protein>
    <submittedName>
        <fullName evidence="11">Peptide/nickel transport system ATP-binding protein</fullName>
    </submittedName>
</protein>
<dbReference type="EMBL" id="FOHU01000003">
    <property type="protein sequence ID" value="SES96002.1"/>
    <property type="molecule type" value="Genomic_DNA"/>
</dbReference>
<organism evidence="11 12">
    <name type="scientific">Natronincola peptidivorans</name>
    <dbReference type="NCBI Taxonomy" id="426128"/>
    <lineage>
        <taxon>Bacteria</taxon>
        <taxon>Bacillati</taxon>
        <taxon>Bacillota</taxon>
        <taxon>Clostridia</taxon>
        <taxon>Peptostreptococcales</taxon>
        <taxon>Natronincolaceae</taxon>
        <taxon>Natronincola</taxon>
    </lineage>
</organism>
<dbReference type="InterPro" id="IPR050388">
    <property type="entry name" value="ABC_Ni/Peptide_Import"/>
</dbReference>
<dbReference type="CDD" id="cd03257">
    <property type="entry name" value="ABC_NikE_OppD_transporters"/>
    <property type="match status" value="1"/>
</dbReference>
<keyword evidence="4" id="KW-1003">Cell membrane</keyword>
<evidence type="ECO:0000256" key="5">
    <source>
        <dbReference type="ARBA" id="ARBA00022519"/>
    </source>
</evidence>
<evidence type="ECO:0000259" key="10">
    <source>
        <dbReference type="PROSITE" id="PS50893"/>
    </source>
</evidence>
<evidence type="ECO:0000256" key="1">
    <source>
        <dbReference type="ARBA" id="ARBA00004202"/>
    </source>
</evidence>
<keyword evidence="9" id="KW-0472">Membrane</keyword>
<evidence type="ECO:0000313" key="12">
    <source>
        <dbReference type="Proteomes" id="UP000199568"/>
    </source>
</evidence>
<evidence type="ECO:0000256" key="9">
    <source>
        <dbReference type="ARBA" id="ARBA00023136"/>
    </source>
</evidence>
<dbReference type="Pfam" id="PF00005">
    <property type="entry name" value="ABC_tran"/>
    <property type="match status" value="1"/>
</dbReference>
<proteinExistence type="inferred from homology"/>
<dbReference type="InterPro" id="IPR013563">
    <property type="entry name" value="Oligopep_ABC_C"/>
</dbReference>
<reference evidence="11 12" key="1">
    <citation type="submission" date="2016-10" db="EMBL/GenBank/DDBJ databases">
        <authorList>
            <person name="de Groot N.N."/>
        </authorList>
    </citation>
    <scope>NUCLEOTIDE SEQUENCE [LARGE SCALE GENOMIC DNA]</scope>
    <source>
        <strain evidence="11 12">DSM 18979</strain>
    </source>
</reference>